<feature type="domain" description="Histidine kinase" evidence="13">
    <location>
        <begin position="182"/>
        <end position="402"/>
    </location>
</feature>
<dbReference type="EMBL" id="FQUS01000021">
    <property type="protein sequence ID" value="SHG21224.1"/>
    <property type="molecule type" value="Genomic_DNA"/>
</dbReference>
<dbReference type="SMART" id="SM00388">
    <property type="entry name" value="HisKA"/>
    <property type="match status" value="1"/>
</dbReference>
<keyword evidence="4" id="KW-1003">Cell membrane</keyword>
<dbReference type="InterPro" id="IPR036097">
    <property type="entry name" value="HisK_dim/P_sf"/>
</dbReference>
<keyword evidence="8 14" id="KW-0418">Kinase</keyword>
<gene>
    <name evidence="14" type="ORF">SAMN05443144_12178</name>
</gene>
<keyword evidence="9" id="KW-0067">ATP-binding</keyword>
<evidence type="ECO:0000256" key="4">
    <source>
        <dbReference type="ARBA" id="ARBA00022475"/>
    </source>
</evidence>
<dbReference type="Gene3D" id="3.30.565.10">
    <property type="entry name" value="Histidine kinase-like ATPase, C-terminal domain"/>
    <property type="match status" value="1"/>
</dbReference>
<dbReference type="Pfam" id="PF00512">
    <property type="entry name" value="HisKA"/>
    <property type="match status" value="1"/>
</dbReference>
<dbReference type="PROSITE" id="PS50109">
    <property type="entry name" value="HIS_KIN"/>
    <property type="match status" value="1"/>
</dbReference>
<keyword evidence="15" id="KW-1185">Reference proteome</keyword>
<keyword evidence="7" id="KW-0547">Nucleotide-binding</keyword>
<dbReference type="GO" id="GO:0000155">
    <property type="term" value="F:phosphorelay sensor kinase activity"/>
    <property type="evidence" value="ECO:0007669"/>
    <property type="project" value="InterPro"/>
</dbReference>
<evidence type="ECO:0000256" key="11">
    <source>
        <dbReference type="ARBA" id="ARBA00023136"/>
    </source>
</evidence>
<dbReference type="CDD" id="cd00082">
    <property type="entry name" value="HisKA"/>
    <property type="match status" value="1"/>
</dbReference>
<dbReference type="SUPFAM" id="SSF55874">
    <property type="entry name" value="ATPase domain of HSP90 chaperone/DNA topoisomerase II/histidine kinase"/>
    <property type="match status" value="1"/>
</dbReference>
<dbReference type="SMART" id="SM00387">
    <property type="entry name" value="HATPase_c"/>
    <property type="match status" value="1"/>
</dbReference>
<keyword evidence="12" id="KW-0175">Coiled coil</keyword>
<dbReference type="InterPro" id="IPR050736">
    <property type="entry name" value="Sensor_HK_Regulatory"/>
</dbReference>
<comment type="subcellular location">
    <subcellularLocation>
        <location evidence="2">Cell membrane</location>
    </subcellularLocation>
</comment>
<evidence type="ECO:0000256" key="12">
    <source>
        <dbReference type="SAM" id="Coils"/>
    </source>
</evidence>
<sequence length="402" mass="44842">MSKNTKKSPQGIALEVSNRGILNRVIHDTFGLFPEKPSASTTFADCLETDSIAKGYKLIDSVNKNGVAYGWELHICDEGSSTLFNFSGVKMDDMNLIIGIPDPEDREQFLNGLMEMNNEQINKLRSLMKNKRAVPQSSEEEWNLYDEMSGLNNELANMQRKLTKKTAELERTNELKNQMLGMAAHDLRNPLNLIQNYAVFLLEDHHETPFLSEEQEQLVKEIKASSKHMVNIIEDMLDISTFESGSLSLEMEEHDLIQLIERVVTLNGSAAAKKNIKISLELPESSVVKEIDYHKFQQVLDNLLSNAIKFSHSDTEVRVGIQKASKSDKVTIVVRDQGQGIPEDEIEKLFQPFSQLSAVPTGGEKSTGLGLAIADKIVRAHGGHIEVESEPGTGSTFCIELP</sequence>
<keyword evidence="11" id="KW-0472">Membrane</keyword>
<dbReference type="PRINTS" id="PR00344">
    <property type="entry name" value="BCTRLSENSOR"/>
</dbReference>
<evidence type="ECO:0000256" key="1">
    <source>
        <dbReference type="ARBA" id="ARBA00000085"/>
    </source>
</evidence>
<reference evidence="14 15" key="1">
    <citation type="submission" date="2016-11" db="EMBL/GenBank/DDBJ databases">
        <authorList>
            <person name="Jaros S."/>
            <person name="Januszkiewicz K."/>
            <person name="Wedrychowicz H."/>
        </authorList>
    </citation>
    <scope>NUCLEOTIDE SEQUENCE [LARGE SCALE GENOMIC DNA]</scope>
    <source>
        <strain evidence="14 15">DSM 21986</strain>
    </source>
</reference>
<keyword evidence="6" id="KW-0808">Transferase</keyword>
<evidence type="ECO:0000256" key="10">
    <source>
        <dbReference type="ARBA" id="ARBA00023012"/>
    </source>
</evidence>
<dbReference type="InterPro" id="IPR003594">
    <property type="entry name" value="HATPase_dom"/>
</dbReference>
<name>A0A1M5HYW6_9BACT</name>
<dbReference type="InterPro" id="IPR004358">
    <property type="entry name" value="Sig_transdc_His_kin-like_C"/>
</dbReference>
<feature type="coiled-coil region" evidence="12">
    <location>
        <begin position="148"/>
        <end position="175"/>
    </location>
</feature>
<dbReference type="Pfam" id="PF02518">
    <property type="entry name" value="HATPase_c"/>
    <property type="match status" value="1"/>
</dbReference>
<evidence type="ECO:0000313" key="14">
    <source>
        <dbReference type="EMBL" id="SHG21224.1"/>
    </source>
</evidence>
<dbReference type="SUPFAM" id="SSF47384">
    <property type="entry name" value="Homodimeric domain of signal transducing histidine kinase"/>
    <property type="match status" value="1"/>
</dbReference>
<protein>
    <recommendedName>
        <fullName evidence="3">histidine kinase</fullName>
        <ecNumber evidence="3">2.7.13.3</ecNumber>
    </recommendedName>
</protein>
<dbReference type="AlphaFoldDB" id="A0A1M5HYW6"/>
<evidence type="ECO:0000256" key="8">
    <source>
        <dbReference type="ARBA" id="ARBA00022777"/>
    </source>
</evidence>
<organism evidence="14 15">
    <name type="scientific">Fodinibius roseus</name>
    <dbReference type="NCBI Taxonomy" id="1194090"/>
    <lineage>
        <taxon>Bacteria</taxon>
        <taxon>Pseudomonadati</taxon>
        <taxon>Balneolota</taxon>
        <taxon>Balneolia</taxon>
        <taxon>Balneolales</taxon>
        <taxon>Balneolaceae</taxon>
        <taxon>Fodinibius</taxon>
    </lineage>
</organism>
<dbReference type="OrthoDB" id="9813151at2"/>
<accession>A0A1M5HYW6</accession>
<evidence type="ECO:0000256" key="6">
    <source>
        <dbReference type="ARBA" id="ARBA00022679"/>
    </source>
</evidence>
<dbReference type="GO" id="GO:0005524">
    <property type="term" value="F:ATP binding"/>
    <property type="evidence" value="ECO:0007669"/>
    <property type="project" value="UniProtKB-KW"/>
</dbReference>
<evidence type="ECO:0000256" key="2">
    <source>
        <dbReference type="ARBA" id="ARBA00004236"/>
    </source>
</evidence>
<dbReference type="RefSeq" id="WP_073067188.1">
    <property type="nucleotide sequence ID" value="NZ_FQUS01000021.1"/>
</dbReference>
<dbReference type="Proteomes" id="UP000184041">
    <property type="component" value="Unassembled WGS sequence"/>
</dbReference>
<dbReference type="CDD" id="cd00075">
    <property type="entry name" value="HATPase"/>
    <property type="match status" value="1"/>
</dbReference>
<dbReference type="InterPro" id="IPR003661">
    <property type="entry name" value="HisK_dim/P_dom"/>
</dbReference>
<evidence type="ECO:0000256" key="5">
    <source>
        <dbReference type="ARBA" id="ARBA00022553"/>
    </source>
</evidence>
<evidence type="ECO:0000256" key="3">
    <source>
        <dbReference type="ARBA" id="ARBA00012438"/>
    </source>
</evidence>
<dbReference type="PANTHER" id="PTHR43711:SF1">
    <property type="entry name" value="HISTIDINE KINASE 1"/>
    <property type="match status" value="1"/>
</dbReference>
<dbReference type="Gene3D" id="1.10.287.130">
    <property type="match status" value="1"/>
</dbReference>
<dbReference type="PANTHER" id="PTHR43711">
    <property type="entry name" value="TWO-COMPONENT HISTIDINE KINASE"/>
    <property type="match status" value="1"/>
</dbReference>
<evidence type="ECO:0000256" key="9">
    <source>
        <dbReference type="ARBA" id="ARBA00022840"/>
    </source>
</evidence>
<evidence type="ECO:0000313" key="15">
    <source>
        <dbReference type="Proteomes" id="UP000184041"/>
    </source>
</evidence>
<dbReference type="STRING" id="1194090.SAMN05443144_12178"/>
<dbReference type="InterPro" id="IPR005467">
    <property type="entry name" value="His_kinase_dom"/>
</dbReference>
<dbReference type="EC" id="2.7.13.3" evidence="3"/>
<evidence type="ECO:0000256" key="7">
    <source>
        <dbReference type="ARBA" id="ARBA00022741"/>
    </source>
</evidence>
<dbReference type="InterPro" id="IPR036890">
    <property type="entry name" value="HATPase_C_sf"/>
</dbReference>
<keyword evidence="5" id="KW-0597">Phosphoprotein</keyword>
<comment type="catalytic activity">
    <reaction evidence="1">
        <text>ATP + protein L-histidine = ADP + protein N-phospho-L-histidine.</text>
        <dbReference type="EC" id="2.7.13.3"/>
    </reaction>
</comment>
<dbReference type="GO" id="GO:0005886">
    <property type="term" value="C:plasma membrane"/>
    <property type="evidence" value="ECO:0007669"/>
    <property type="project" value="UniProtKB-SubCell"/>
</dbReference>
<dbReference type="FunFam" id="3.30.565.10:FF:000023">
    <property type="entry name" value="PAS domain-containing sensor histidine kinase"/>
    <property type="match status" value="1"/>
</dbReference>
<proteinExistence type="predicted"/>
<keyword evidence="10" id="KW-0902">Two-component regulatory system</keyword>
<evidence type="ECO:0000259" key="13">
    <source>
        <dbReference type="PROSITE" id="PS50109"/>
    </source>
</evidence>